<dbReference type="SUPFAM" id="SSF57701">
    <property type="entry name" value="Zn2/Cys6 DNA-binding domain"/>
    <property type="match status" value="1"/>
</dbReference>
<keyword evidence="3" id="KW-0805">Transcription regulation</keyword>
<dbReference type="AlphaFoldDB" id="A0A8H4TV80"/>
<accession>A0A8H4TV80</accession>
<dbReference type="Gene3D" id="4.10.240.10">
    <property type="entry name" value="Zn(2)-C6 fungal-type DNA-binding domain"/>
    <property type="match status" value="1"/>
</dbReference>
<dbReference type="OrthoDB" id="3163292at2759"/>
<evidence type="ECO:0000313" key="9">
    <source>
        <dbReference type="EMBL" id="KAF4964600.1"/>
    </source>
</evidence>
<keyword evidence="2" id="KW-0479">Metal-binding</keyword>
<feature type="compositionally biased region" description="Basic residues" evidence="7">
    <location>
        <begin position="50"/>
        <end position="59"/>
    </location>
</feature>
<comment type="subcellular location">
    <subcellularLocation>
        <location evidence="1">Nucleus</location>
    </subcellularLocation>
</comment>
<evidence type="ECO:0000256" key="6">
    <source>
        <dbReference type="ARBA" id="ARBA00023242"/>
    </source>
</evidence>
<dbReference type="GO" id="GO:0005634">
    <property type="term" value="C:nucleus"/>
    <property type="evidence" value="ECO:0007669"/>
    <property type="project" value="UniProtKB-SubCell"/>
</dbReference>
<comment type="caution">
    <text evidence="9">The sequence shown here is derived from an EMBL/GenBank/DDBJ whole genome shotgun (WGS) entry which is preliminary data.</text>
</comment>
<dbReference type="SMART" id="SM00906">
    <property type="entry name" value="Fungal_trans"/>
    <property type="match status" value="1"/>
</dbReference>
<feature type="domain" description="Zn(2)-C6 fungal-type" evidence="8">
    <location>
        <begin position="11"/>
        <end position="44"/>
    </location>
</feature>
<feature type="region of interest" description="Disordered" evidence="7">
    <location>
        <begin position="50"/>
        <end position="82"/>
    </location>
</feature>
<evidence type="ECO:0000259" key="8">
    <source>
        <dbReference type="PROSITE" id="PS50048"/>
    </source>
</evidence>
<dbReference type="GO" id="GO:0000981">
    <property type="term" value="F:DNA-binding transcription factor activity, RNA polymerase II-specific"/>
    <property type="evidence" value="ECO:0007669"/>
    <property type="project" value="InterPro"/>
</dbReference>
<dbReference type="PROSITE" id="PS50048">
    <property type="entry name" value="ZN2_CY6_FUNGAL_2"/>
    <property type="match status" value="1"/>
</dbReference>
<evidence type="ECO:0000256" key="1">
    <source>
        <dbReference type="ARBA" id="ARBA00004123"/>
    </source>
</evidence>
<dbReference type="GO" id="GO:0006351">
    <property type="term" value="P:DNA-templated transcription"/>
    <property type="evidence" value="ECO:0007669"/>
    <property type="project" value="InterPro"/>
</dbReference>
<evidence type="ECO:0000313" key="10">
    <source>
        <dbReference type="Proteomes" id="UP000622797"/>
    </source>
</evidence>
<feature type="compositionally biased region" description="Polar residues" evidence="7">
    <location>
        <begin position="60"/>
        <end position="70"/>
    </location>
</feature>
<dbReference type="PROSITE" id="PS00463">
    <property type="entry name" value="ZN2_CY6_FUNGAL_1"/>
    <property type="match status" value="1"/>
</dbReference>
<dbReference type="InterPro" id="IPR001138">
    <property type="entry name" value="Zn2Cys6_DnaBD"/>
</dbReference>
<dbReference type="PANTHER" id="PTHR31845:SF17">
    <property type="entry name" value="ZN(II)2CYS6 TRANSCRIPTION FACTOR (EUROFUNG)"/>
    <property type="match status" value="1"/>
</dbReference>
<evidence type="ECO:0000256" key="3">
    <source>
        <dbReference type="ARBA" id="ARBA00023015"/>
    </source>
</evidence>
<evidence type="ECO:0000256" key="5">
    <source>
        <dbReference type="ARBA" id="ARBA00023163"/>
    </source>
</evidence>
<dbReference type="PANTHER" id="PTHR31845">
    <property type="entry name" value="FINGER DOMAIN PROTEIN, PUTATIVE-RELATED"/>
    <property type="match status" value="1"/>
</dbReference>
<evidence type="ECO:0000256" key="2">
    <source>
        <dbReference type="ARBA" id="ARBA00022723"/>
    </source>
</evidence>
<dbReference type="InterPro" id="IPR036864">
    <property type="entry name" value="Zn2-C6_fun-type_DNA-bd_sf"/>
</dbReference>
<dbReference type="CDD" id="cd00067">
    <property type="entry name" value="GAL4"/>
    <property type="match status" value="1"/>
</dbReference>
<evidence type="ECO:0000256" key="4">
    <source>
        <dbReference type="ARBA" id="ARBA00023125"/>
    </source>
</evidence>
<proteinExistence type="predicted"/>
<dbReference type="EMBL" id="JABEXW010000399">
    <property type="protein sequence ID" value="KAF4964600.1"/>
    <property type="molecule type" value="Genomic_DNA"/>
</dbReference>
<dbReference type="Proteomes" id="UP000622797">
    <property type="component" value="Unassembled WGS sequence"/>
</dbReference>
<dbReference type="InterPro" id="IPR051089">
    <property type="entry name" value="prtT"/>
</dbReference>
<reference evidence="9" key="1">
    <citation type="journal article" date="2020" name="BMC Genomics">
        <title>Correction to: Identification and distribution of gene clusters required for synthesis of sphingolipid metabolism inhibitors in diverse species of the filamentous fungus Fusarium.</title>
        <authorList>
            <person name="Kim H.S."/>
            <person name="Lohmar J.M."/>
            <person name="Busman M."/>
            <person name="Brown D.W."/>
            <person name="Naumann T.A."/>
            <person name="Divon H.H."/>
            <person name="Lysoe E."/>
            <person name="Uhlig S."/>
            <person name="Proctor R.H."/>
        </authorList>
    </citation>
    <scope>NUCLEOTIDE SEQUENCE</scope>
    <source>
        <strain evidence="9">NRRL 20472</strain>
    </source>
</reference>
<gene>
    <name evidence="9" type="ORF">FSARC_7506</name>
</gene>
<dbReference type="CDD" id="cd12148">
    <property type="entry name" value="fungal_TF_MHR"/>
    <property type="match status" value="1"/>
</dbReference>
<evidence type="ECO:0000256" key="7">
    <source>
        <dbReference type="SAM" id="MobiDB-lite"/>
    </source>
</evidence>
<keyword evidence="5" id="KW-0804">Transcription</keyword>
<dbReference type="InterPro" id="IPR007219">
    <property type="entry name" value="XnlR_reg_dom"/>
</dbReference>
<organism evidence="9 10">
    <name type="scientific">Fusarium sarcochroum</name>
    <dbReference type="NCBI Taxonomy" id="1208366"/>
    <lineage>
        <taxon>Eukaryota</taxon>
        <taxon>Fungi</taxon>
        <taxon>Dikarya</taxon>
        <taxon>Ascomycota</taxon>
        <taxon>Pezizomycotina</taxon>
        <taxon>Sordariomycetes</taxon>
        <taxon>Hypocreomycetidae</taxon>
        <taxon>Hypocreales</taxon>
        <taxon>Nectriaceae</taxon>
        <taxon>Fusarium</taxon>
        <taxon>Fusarium lateritium species complex</taxon>
    </lineage>
</organism>
<sequence length="638" mass="71704">MSPPAMNSMNACLPCRKVKMKCCPGSSRTSKCERCARKSLDCVFRQHRRGRKPGTKIKRSNNASVVSAHTSPCPENPSPTVNSHFSETDQDIDNLQPSGLLNHEALKGKFSLGSILNASEEPVLQCMGNLSDPTEDPIDLGLINPSIAKSLFDSFITVLNPYISQLDPHLHTFAYVRQKSVFLLSAVLAMSAKAFNPVLYDKLYNHAQDLFAKVFRRGSKSTEIVQAILILTYWKEPQDTRVWTSIGYTIRMCMDMGWHKLAPSSTRGDITQSELDKREQRNIERTWYVLFVYDRSISLQTGRPWMIECDDFIESIEDWCDDPLAIENDQLLGAFTTLRLVTSAAFALLIPRSQRRVISHNESEPLVNLLNGRIQRWEDRWTQKVTSEQYQGCHKFLIRFYGTHLRLQLHTLPLHGILTSDKSDITLHLDTIWVAYTSALNMLQLISQYSDQLYFAQDSIHVMTAYSAAFLVKASSIITNFTETDLADPSSQILLSVPSLISTQVESNTIQAIQNAAQVFSNQSSSISSSCTLQARFLERVWIKLVENQNKRDADRSNANTAGPLAASLMTANQDDISGGLRARSMFDAADQQAFDSVSSEIPFLPQGSLDFPFECEDMWAELFATVGLNTQDELHIS</sequence>
<dbReference type="GO" id="GO:0008270">
    <property type="term" value="F:zinc ion binding"/>
    <property type="evidence" value="ECO:0007669"/>
    <property type="project" value="InterPro"/>
</dbReference>
<dbReference type="Pfam" id="PF04082">
    <property type="entry name" value="Fungal_trans"/>
    <property type="match status" value="1"/>
</dbReference>
<protein>
    <recommendedName>
        <fullName evidence="8">Zn(2)-C6 fungal-type domain-containing protein</fullName>
    </recommendedName>
</protein>
<keyword evidence="10" id="KW-1185">Reference proteome</keyword>
<name>A0A8H4TV80_9HYPO</name>
<dbReference type="SMART" id="SM00066">
    <property type="entry name" value="GAL4"/>
    <property type="match status" value="1"/>
</dbReference>
<reference evidence="9" key="2">
    <citation type="submission" date="2020-05" db="EMBL/GenBank/DDBJ databases">
        <authorList>
            <person name="Kim H.-S."/>
            <person name="Proctor R.H."/>
            <person name="Brown D.W."/>
        </authorList>
    </citation>
    <scope>NUCLEOTIDE SEQUENCE</scope>
    <source>
        <strain evidence="9">NRRL 20472</strain>
    </source>
</reference>
<dbReference type="GO" id="GO:0000976">
    <property type="term" value="F:transcription cis-regulatory region binding"/>
    <property type="evidence" value="ECO:0007669"/>
    <property type="project" value="TreeGrafter"/>
</dbReference>
<keyword evidence="6" id="KW-0539">Nucleus</keyword>
<keyword evidence="4" id="KW-0238">DNA-binding</keyword>